<reference evidence="3 4" key="1">
    <citation type="submission" date="2020-08" db="EMBL/GenBank/DDBJ databases">
        <title>Genomic Encyclopedia of Type Strains, Phase IV (KMG-IV): sequencing the most valuable type-strain genomes for metagenomic binning, comparative biology and taxonomic classification.</title>
        <authorList>
            <person name="Goeker M."/>
        </authorList>
    </citation>
    <scope>NUCLEOTIDE SEQUENCE [LARGE SCALE GENOMIC DNA]</scope>
    <source>
        <strain evidence="3 4">DSM 27163</strain>
    </source>
</reference>
<evidence type="ECO:0000313" key="3">
    <source>
        <dbReference type="EMBL" id="MBB5706200.1"/>
    </source>
</evidence>
<evidence type="ECO:0000259" key="2">
    <source>
        <dbReference type="Pfam" id="PF00248"/>
    </source>
</evidence>
<dbReference type="InterPro" id="IPR050791">
    <property type="entry name" value="Aldo-Keto_reductase"/>
</dbReference>
<evidence type="ECO:0000313" key="4">
    <source>
        <dbReference type="Proteomes" id="UP000537161"/>
    </source>
</evidence>
<dbReference type="Gene3D" id="3.20.20.100">
    <property type="entry name" value="NADP-dependent oxidoreductase domain"/>
    <property type="match status" value="1"/>
</dbReference>
<dbReference type="EMBL" id="JACIJH010000003">
    <property type="protein sequence ID" value="MBB5706200.1"/>
    <property type="molecule type" value="Genomic_DNA"/>
</dbReference>
<protein>
    <submittedName>
        <fullName evidence="3">Aryl-alcohol dehydrogenase-like predicted oxidoreductase</fullName>
    </submittedName>
</protein>
<gene>
    <name evidence="3" type="ORF">FHR21_001544</name>
</gene>
<evidence type="ECO:0000256" key="1">
    <source>
        <dbReference type="ARBA" id="ARBA00023002"/>
    </source>
</evidence>
<sequence length="331" mass="35663">MKYRTLGGGLQVSAIGIGCMPMIRGGNILYGEVADMDEATRTIHRAIDLGVTFFDTAEIYGPFSNEELLGEAIRGKRDGLVIATKFGFRFEGKQITGVDGSPANARRACEGSLQRLGIDTIDLFYQHRVDPAVPIEETVGGMMELVKEGKVRHIALSEAGPDTLRRAAQAAPIAALQSEYSIWEREVEAEILPVCREHGIGFVPYSPLGRGFLTGTVRSRDELPEHDWRRNDPRYSDENLPANLRIVDAIGAVAAKHGVSNAQVALAWLLAQGPDIVPIPGTKRRATMEDSVAAADLTLTADDLAAIAAAAPRGGTSGPRYGEAGMRMVRI</sequence>
<name>A0A7W9ERH6_9SPHN</name>
<dbReference type="InterPro" id="IPR036812">
    <property type="entry name" value="NAD(P)_OxRdtase_dom_sf"/>
</dbReference>
<dbReference type="Pfam" id="PF00248">
    <property type="entry name" value="Aldo_ket_red"/>
    <property type="match status" value="1"/>
</dbReference>
<dbReference type="AlphaFoldDB" id="A0A7W9ERH6"/>
<feature type="domain" description="NADP-dependent oxidoreductase" evidence="2">
    <location>
        <begin position="26"/>
        <end position="310"/>
    </location>
</feature>
<dbReference type="PANTHER" id="PTHR43625">
    <property type="entry name" value="AFLATOXIN B1 ALDEHYDE REDUCTASE"/>
    <property type="match status" value="1"/>
</dbReference>
<keyword evidence="1" id="KW-0560">Oxidoreductase</keyword>
<proteinExistence type="predicted"/>
<dbReference type="PROSITE" id="PS51257">
    <property type="entry name" value="PROKAR_LIPOPROTEIN"/>
    <property type="match status" value="1"/>
</dbReference>
<accession>A0A7W9ERH6</accession>
<dbReference type="InterPro" id="IPR023210">
    <property type="entry name" value="NADP_OxRdtase_dom"/>
</dbReference>
<dbReference type="CDD" id="cd19076">
    <property type="entry name" value="AKR_AKR13A_13D"/>
    <property type="match status" value="1"/>
</dbReference>
<comment type="caution">
    <text evidence="3">The sequence shown here is derived from an EMBL/GenBank/DDBJ whole genome shotgun (WGS) entry which is preliminary data.</text>
</comment>
<dbReference type="Proteomes" id="UP000537161">
    <property type="component" value="Unassembled WGS sequence"/>
</dbReference>
<dbReference type="InterPro" id="IPR020471">
    <property type="entry name" value="AKR"/>
</dbReference>
<dbReference type="PANTHER" id="PTHR43625:SF40">
    <property type="entry name" value="ALDO-KETO REDUCTASE YAKC [NADP(+)]"/>
    <property type="match status" value="1"/>
</dbReference>
<dbReference type="RefSeq" id="WP_184096913.1">
    <property type="nucleotide sequence ID" value="NZ_JACIJH010000003.1"/>
</dbReference>
<dbReference type="PRINTS" id="PR00069">
    <property type="entry name" value="ALDKETRDTASE"/>
</dbReference>
<organism evidence="3 4">
    <name type="scientific">Sphingopyxis panaciterrulae</name>
    <dbReference type="NCBI Taxonomy" id="462372"/>
    <lineage>
        <taxon>Bacteria</taxon>
        <taxon>Pseudomonadati</taxon>
        <taxon>Pseudomonadota</taxon>
        <taxon>Alphaproteobacteria</taxon>
        <taxon>Sphingomonadales</taxon>
        <taxon>Sphingomonadaceae</taxon>
        <taxon>Sphingopyxis</taxon>
    </lineage>
</organism>
<dbReference type="SUPFAM" id="SSF51430">
    <property type="entry name" value="NAD(P)-linked oxidoreductase"/>
    <property type="match status" value="1"/>
</dbReference>
<dbReference type="GO" id="GO:0005737">
    <property type="term" value="C:cytoplasm"/>
    <property type="evidence" value="ECO:0007669"/>
    <property type="project" value="TreeGrafter"/>
</dbReference>
<keyword evidence="4" id="KW-1185">Reference proteome</keyword>
<dbReference type="GO" id="GO:0016491">
    <property type="term" value="F:oxidoreductase activity"/>
    <property type="evidence" value="ECO:0007669"/>
    <property type="project" value="UniProtKB-KW"/>
</dbReference>